<comment type="caution">
    <text evidence="1">The sequence shown here is derived from an EMBL/GenBank/DDBJ whole genome shotgun (WGS) entry which is preliminary data.</text>
</comment>
<dbReference type="Proteomes" id="UP000093432">
    <property type="component" value="Unassembled WGS sequence"/>
</dbReference>
<gene>
    <name evidence="1" type="ORF">BBI00_07800</name>
</gene>
<accession>A0A1B8ZRN1</accession>
<proteinExistence type="predicted"/>
<dbReference type="SUPFAM" id="SSF52402">
    <property type="entry name" value="Adenine nucleotide alpha hydrolases-like"/>
    <property type="match status" value="2"/>
</dbReference>
<dbReference type="STRING" id="651561.BBI00_07800"/>
<organism evidence="1 2">
    <name type="scientific">Chryseobacterium arthrosphaerae</name>
    <dbReference type="NCBI Taxonomy" id="651561"/>
    <lineage>
        <taxon>Bacteria</taxon>
        <taxon>Pseudomonadati</taxon>
        <taxon>Bacteroidota</taxon>
        <taxon>Flavobacteriia</taxon>
        <taxon>Flavobacteriales</taxon>
        <taxon>Weeksellaceae</taxon>
        <taxon>Chryseobacterium group</taxon>
        <taxon>Chryseobacterium</taxon>
    </lineage>
</organism>
<dbReference type="Gene3D" id="3.40.50.12370">
    <property type="match status" value="1"/>
</dbReference>
<dbReference type="AlphaFoldDB" id="A0A1B8ZRN1"/>
<evidence type="ECO:0000313" key="1">
    <source>
        <dbReference type="EMBL" id="OCA74246.1"/>
    </source>
</evidence>
<reference evidence="2" key="1">
    <citation type="submission" date="2016-07" db="EMBL/GenBank/DDBJ databases">
        <authorList>
            <person name="Florea S."/>
            <person name="Webb J.S."/>
            <person name="Jaromczyk J."/>
            <person name="Schardl C.L."/>
        </authorList>
    </citation>
    <scope>NUCLEOTIDE SEQUENCE [LARGE SCALE GENOMIC DNA]</scope>
    <source>
        <strain evidence="2">CC-VM-7</strain>
    </source>
</reference>
<dbReference type="EMBL" id="MAYG01000001">
    <property type="protein sequence ID" value="OCA74246.1"/>
    <property type="molecule type" value="Genomic_DNA"/>
</dbReference>
<evidence type="ECO:0000313" key="2">
    <source>
        <dbReference type="Proteomes" id="UP000093432"/>
    </source>
</evidence>
<sequence length="286" mass="32708">MNQIMKTILVPIDFTSATENAAKTAADWARQYEYQHIVLLKTAGESEFDYLHIAEGHSFVNEESINNLLKKTEMLFDHLSHMITEIAPDVKVSRILSDWALTRSINEFLKDQPSVELIVLGSDDAASSHESFVSGHIISIARTSPVKTLIVPNSYHYSTIKNILIPCDIKGIKRLERLFHHKHIIHRQDIRLMFLNINTHKKNDIDDDRKRELEEYIQQHLTEIPSSTYYSHDEDVISGILNFASGHDTDLIIALPGEHSFLYYLASRSISEGIYQNTSQPVLILK</sequence>
<protein>
    <recommendedName>
        <fullName evidence="3">UspA domain-containing protein</fullName>
    </recommendedName>
</protein>
<name>A0A1B8ZRN1_9FLAO</name>
<evidence type="ECO:0008006" key="3">
    <source>
        <dbReference type="Google" id="ProtNLM"/>
    </source>
</evidence>